<reference evidence="1 2" key="1">
    <citation type="submission" date="2007-04" db="EMBL/GenBank/DDBJ databases">
        <authorList>
            <person name="Fulton L."/>
            <person name="Clifton S."/>
            <person name="Fulton B."/>
            <person name="Xu J."/>
            <person name="Minx P."/>
            <person name="Pepin K.H."/>
            <person name="Johnson M."/>
            <person name="Thiruvilangam P."/>
            <person name="Bhonagiri V."/>
            <person name="Nash W.E."/>
            <person name="Mardis E.R."/>
            <person name="Wilson R.K."/>
        </authorList>
    </citation>
    <scope>NUCLEOTIDE SEQUENCE [LARGE SCALE GENOMIC DNA]</scope>
    <source>
        <strain evidence="1 2">ATCC 29149</strain>
    </source>
</reference>
<dbReference type="PaxDb" id="411470-RUMGNA_01663"/>
<protein>
    <submittedName>
        <fullName evidence="1">Uncharacterized protein</fullName>
    </submittedName>
</protein>
<accession>A7B285</accession>
<gene>
    <name evidence="1" type="ORF">RUMGNA_01663</name>
</gene>
<comment type="caution">
    <text evidence="1">The sequence shown here is derived from an EMBL/GenBank/DDBJ whole genome shotgun (WGS) entry which is preliminary data.</text>
</comment>
<name>A7B285_MEDG7</name>
<dbReference type="Proteomes" id="UP000004410">
    <property type="component" value="Unassembled WGS sequence"/>
</dbReference>
<dbReference type="EMBL" id="AAYG02000011">
    <property type="protein sequence ID" value="EDN78357.1"/>
    <property type="molecule type" value="Genomic_DNA"/>
</dbReference>
<proteinExistence type="predicted"/>
<dbReference type="AlphaFoldDB" id="A7B285"/>
<reference evidence="1 2" key="2">
    <citation type="submission" date="2007-06" db="EMBL/GenBank/DDBJ databases">
        <title>Draft genome sequence of Ruminococcus gnavus (ATCC 29149).</title>
        <authorList>
            <person name="Sudarsanam P."/>
            <person name="Ley R."/>
            <person name="Guruge J."/>
            <person name="Turnbaugh P.J."/>
            <person name="Mahowald M."/>
            <person name="Liep D."/>
            <person name="Gordon J."/>
        </authorList>
    </citation>
    <scope>NUCLEOTIDE SEQUENCE [LARGE SCALE GENOMIC DNA]</scope>
    <source>
        <strain evidence="1 2">ATCC 29149</strain>
    </source>
</reference>
<evidence type="ECO:0000313" key="2">
    <source>
        <dbReference type="Proteomes" id="UP000004410"/>
    </source>
</evidence>
<evidence type="ECO:0000313" key="1">
    <source>
        <dbReference type="EMBL" id="EDN78357.1"/>
    </source>
</evidence>
<organism evidence="1 2">
    <name type="scientific">Mediterraneibacter gnavus (strain ATCC 29149 / DSM 114966 / JCM 6515 / VPI C7-9)</name>
    <name type="common">Ruminococcus gnavus</name>
    <dbReference type="NCBI Taxonomy" id="411470"/>
    <lineage>
        <taxon>Bacteria</taxon>
        <taxon>Bacillati</taxon>
        <taxon>Bacillota</taxon>
        <taxon>Clostridia</taxon>
        <taxon>Lachnospirales</taxon>
        <taxon>Lachnospiraceae</taxon>
        <taxon>Mediterraneibacter</taxon>
    </lineage>
</organism>
<sequence length="36" mass="4379">MKNVENKEYHALLGLTKQERNDIIIIYETMRNKSER</sequence>